<proteinExistence type="predicted"/>
<protein>
    <submittedName>
        <fullName evidence="1">Uncharacterized protein</fullName>
    </submittedName>
</protein>
<keyword evidence="3" id="KW-1185">Reference proteome</keyword>
<evidence type="ECO:0000313" key="2">
    <source>
        <dbReference type="EMBL" id="NYE44226.1"/>
    </source>
</evidence>
<evidence type="ECO:0000313" key="3">
    <source>
        <dbReference type="Proteomes" id="UP000498980"/>
    </source>
</evidence>
<dbReference type="Proteomes" id="UP000530403">
    <property type="component" value="Unassembled WGS sequence"/>
</dbReference>
<dbReference type="AlphaFoldDB" id="A0A7J0CDZ6"/>
<reference evidence="2 4" key="2">
    <citation type="submission" date="2020-07" db="EMBL/GenBank/DDBJ databases">
        <title>Sequencing the genomes of 1000 actinobacteria strains.</title>
        <authorList>
            <person name="Klenk H.-P."/>
        </authorList>
    </citation>
    <scope>NUCLEOTIDE SEQUENCE [LARGE SCALE GENOMIC DNA]</scope>
    <source>
        <strain evidence="2 4">DSM 41455</strain>
    </source>
</reference>
<evidence type="ECO:0000313" key="4">
    <source>
        <dbReference type="Proteomes" id="UP000530403"/>
    </source>
</evidence>
<organism evidence="1 3">
    <name type="scientific">Streptomyces fulvorobeus</name>
    <dbReference type="NCBI Taxonomy" id="284028"/>
    <lineage>
        <taxon>Bacteria</taxon>
        <taxon>Bacillati</taxon>
        <taxon>Actinomycetota</taxon>
        <taxon>Actinomycetes</taxon>
        <taxon>Kitasatosporales</taxon>
        <taxon>Streptomycetaceae</taxon>
        <taxon>Streptomyces</taxon>
    </lineage>
</organism>
<dbReference type="RefSeq" id="WP_173316963.1">
    <property type="nucleotide sequence ID" value="NZ_BAAAUE010000022.1"/>
</dbReference>
<dbReference type="Proteomes" id="UP000498980">
    <property type="component" value="Unassembled WGS sequence"/>
</dbReference>
<comment type="caution">
    <text evidence="1">The sequence shown here is derived from an EMBL/GenBank/DDBJ whole genome shotgun (WGS) entry which is preliminary data.</text>
</comment>
<dbReference type="EMBL" id="JACCCF010000001">
    <property type="protein sequence ID" value="NYE44226.1"/>
    <property type="molecule type" value="Genomic_DNA"/>
</dbReference>
<reference evidence="1 3" key="1">
    <citation type="submission" date="2020-05" db="EMBL/GenBank/DDBJ databases">
        <title>Whole genome shotgun sequence of Streptomyces fulvorobeus NBRC 15897.</title>
        <authorList>
            <person name="Komaki H."/>
            <person name="Tamura T."/>
        </authorList>
    </citation>
    <scope>NUCLEOTIDE SEQUENCE [LARGE SCALE GENOMIC DNA]</scope>
    <source>
        <strain evidence="1 3">NBRC 15897</strain>
    </source>
</reference>
<sequence>MAQIKSTGTVDIELTFAELELVRRALGLVNNYGPVDDMDPARALLADLEATS</sequence>
<name>A0A7J0CDZ6_9ACTN</name>
<accession>A0A7J0CDZ6</accession>
<gene>
    <name evidence="2" type="ORF">HEB29_005237</name>
    <name evidence="1" type="ORF">Sfulv_55510</name>
</gene>
<dbReference type="EMBL" id="BLWC01000001">
    <property type="protein sequence ID" value="GFN00741.1"/>
    <property type="molecule type" value="Genomic_DNA"/>
</dbReference>
<evidence type="ECO:0000313" key="1">
    <source>
        <dbReference type="EMBL" id="GFN00741.1"/>
    </source>
</evidence>